<keyword evidence="2" id="KW-1185">Reference proteome</keyword>
<organism evidence="1 2">
    <name type="scientific">Rickettsia akari (strain Hartford)</name>
    <dbReference type="NCBI Taxonomy" id="293614"/>
    <lineage>
        <taxon>Bacteria</taxon>
        <taxon>Pseudomonadati</taxon>
        <taxon>Pseudomonadota</taxon>
        <taxon>Alphaproteobacteria</taxon>
        <taxon>Rickettsiales</taxon>
        <taxon>Rickettsiaceae</taxon>
        <taxon>Rickettsieae</taxon>
        <taxon>Rickettsia</taxon>
        <taxon>spotted fever group</taxon>
    </lineage>
</organism>
<proteinExistence type="predicted"/>
<evidence type="ECO:0000313" key="1">
    <source>
        <dbReference type="EMBL" id="ABV75094.1"/>
    </source>
</evidence>
<protein>
    <submittedName>
        <fullName evidence="1">Uncharacterized protein</fullName>
    </submittedName>
</protein>
<dbReference type="HOGENOM" id="CLU_2024976_0_0_5"/>
<dbReference type="EMBL" id="CP000847">
    <property type="protein sequence ID" value="ABV75094.1"/>
    <property type="molecule type" value="Genomic_DNA"/>
</dbReference>
<evidence type="ECO:0000313" key="2">
    <source>
        <dbReference type="Proteomes" id="UP000006830"/>
    </source>
</evidence>
<dbReference type="STRING" id="293614.A1C_04105"/>
<dbReference type="KEGG" id="rak:A1C_04105"/>
<gene>
    <name evidence="1" type="ordered locus">A1C_04105</name>
</gene>
<reference evidence="1" key="1">
    <citation type="submission" date="2007-09" db="EMBL/GenBank/DDBJ databases">
        <title>Complete Genome Sequence of Rickettsia akari.</title>
        <authorList>
            <person name="Madan A."/>
            <person name="Fahey J."/>
            <person name="Helton E."/>
            <person name="Ketteman M."/>
            <person name="Madan A."/>
            <person name="Rodrigues S."/>
            <person name="Sanchez A."/>
            <person name="Whiting M."/>
            <person name="Dasch G."/>
            <person name="Eremeeva M."/>
        </authorList>
    </citation>
    <scope>NUCLEOTIDE SEQUENCE</scope>
    <source>
        <strain evidence="1">Hartford</strain>
    </source>
</reference>
<name>A8GNW9_RICAH</name>
<dbReference type="RefSeq" id="WP_012149725.1">
    <property type="nucleotide sequence ID" value="NC_009881.1"/>
</dbReference>
<dbReference type="Proteomes" id="UP000006830">
    <property type="component" value="Chromosome"/>
</dbReference>
<dbReference type="AlphaFoldDB" id="A8GNW9"/>
<sequence>MSNSITENASNLSLAIFTEFTNNAITKIGPLISNLKNNKVDISTTKHYIEKCYEIVDSIFKAQDAINIEELLHKDLTSSTTDVSSFLHWLLELGNTNLTSLLQNYDQNKELDFYVKDWHGII</sequence>
<accession>A8GNW9</accession>